<reference evidence="15" key="3">
    <citation type="submission" date="2025-09" db="UniProtKB">
        <authorList>
            <consortium name="Ensembl"/>
        </authorList>
    </citation>
    <scope>IDENTIFICATION</scope>
</reference>
<feature type="transmembrane region" description="Helical" evidence="13">
    <location>
        <begin position="90"/>
        <end position="114"/>
    </location>
</feature>
<dbReference type="GeneTree" id="ENSGT00390000004124"/>
<dbReference type="HOGENOM" id="CLU_1582108_0_0_1"/>
<accession>H2ZDD4</accession>
<dbReference type="STRING" id="51511.ENSCSAVP00000015600"/>
<reference evidence="16" key="1">
    <citation type="submission" date="2003-08" db="EMBL/GenBank/DDBJ databases">
        <authorList>
            <person name="Birren B."/>
            <person name="Nusbaum C."/>
            <person name="Abebe A."/>
            <person name="Abouelleil A."/>
            <person name="Adekoya E."/>
            <person name="Ait-zahra M."/>
            <person name="Allen N."/>
            <person name="Allen T."/>
            <person name="An P."/>
            <person name="Anderson M."/>
            <person name="Anderson S."/>
            <person name="Arachchi H."/>
            <person name="Armbruster J."/>
            <person name="Bachantsang P."/>
            <person name="Baldwin J."/>
            <person name="Barry A."/>
            <person name="Bayul T."/>
            <person name="Blitshsteyn B."/>
            <person name="Bloom T."/>
            <person name="Blye J."/>
            <person name="Boguslavskiy L."/>
            <person name="Borowsky M."/>
            <person name="Boukhgalter B."/>
            <person name="Brunache A."/>
            <person name="Butler J."/>
            <person name="Calixte N."/>
            <person name="Calvo S."/>
            <person name="Camarata J."/>
            <person name="Campo K."/>
            <person name="Chang J."/>
            <person name="Cheshatsang Y."/>
            <person name="Citroen M."/>
            <person name="Collymore A."/>
            <person name="Considine T."/>
            <person name="Cook A."/>
            <person name="Cooke P."/>
            <person name="Corum B."/>
            <person name="Cuomo C."/>
            <person name="David R."/>
            <person name="Dawoe T."/>
            <person name="Degray S."/>
            <person name="Dodge S."/>
            <person name="Dooley K."/>
            <person name="Dorje P."/>
            <person name="Dorjee K."/>
            <person name="Dorris L."/>
            <person name="Duffey N."/>
            <person name="Dupes A."/>
            <person name="Elkins T."/>
            <person name="Engels R."/>
            <person name="Erickson J."/>
            <person name="Farina A."/>
            <person name="Faro S."/>
            <person name="Ferreira P."/>
            <person name="Fischer H."/>
            <person name="Fitzgerald M."/>
            <person name="Foley K."/>
            <person name="Gage D."/>
            <person name="Galagan J."/>
            <person name="Gearin G."/>
            <person name="Gnerre S."/>
            <person name="Gnirke A."/>
            <person name="Goyette A."/>
            <person name="Graham J."/>
            <person name="Grandbois E."/>
            <person name="Gyaltsen K."/>
            <person name="Hafez N."/>
            <person name="Hagopian D."/>
            <person name="Hagos B."/>
            <person name="Hall J."/>
            <person name="Hatcher B."/>
            <person name="Heller A."/>
            <person name="Higgins H."/>
            <person name="Honan T."/>
            <person name="Horn A."/>
            <person name="Houde N."/>
            <person name="Hughes L."/>
            <person name="Hulme W."/>
            <person name="Husby E."/>
            <person name="Iliev I."/>
            <person name="Jaffe D."/>
            <person name="Jones C."/>
            <person name="Kamal M."/>
            <person name="Kamat A."/>
            <person name="Kamvysselis M."/>
            <person name="Karlsson E."/>
            <person name="Kells C."/>
            <person name="Kieu A."/>
            <person name="Kisner P."/>
            <person name="Kodira C."/>
            <person name="Kulbokas E."/>
            <person name="Labutti K."/>
            <person name="Lama D."/>
            <person name="Landers T."/>
            <person name="Leger J."/>
            <person name="Levine S."/>
            <person name="Lewis D."/>
            <person name="Lewis T."/>
            <person name="Lindblad-toh K."/>
            <person name="Liu X."/>
            <person name="Lokyitsang T."/>
            <person name="Lokyitsang Y."/>
            <person name="Lucien O."/>
            <person name="Lui A."/>
            <person name="Ma L.J."/>
            <person name="Mabbitt R."/>
            <person name="Macdonald J."/>
            <person name="Maclean C."/>
            <person name="Major J."/>
            <person name="Manning J."/>
            <person name="Marabella R."/>
            <person name="Maru K."/>
            <person name="Matthews C."/>
            <person name="Mauceli E."/>
            <person name="Mccarthy M."/>
            <person name="Mcdonough S."/>
            <person name="Mcghee T."/>
            <person name="Meldrim J."/>
            <person name="Meneus L."/>
            <person name="Mesirov J."/>
            <person name="Mihalev A."/>
            <person name="Mihova T."/>
            <person name="Mikkelsen T."/>
            <person name="Mlenga V."/>
            <person name="Moru K."/>
            <person name="Mozes J."/>
            <person name="Mulrain L."/>
            <person name="Munson G."/>
            <person name="Naylor J."/>
            <person name="Newes C."/>
            <person name="Nguyen C."/>
            <person name="Nguyen N."/>
            <person name="Nguyen T."/>
            <person name="Nicol R."/>
            <person name="Nielsen C."/>
            <person name="Nizzari M."/>
            <person name="Norbu C."/>
            <person name="Norbu N."/>
            <person name="O'donnell P."/>
            <person name="Okoawo O."/>
            <person name="O'leary S."/>
            <person name="Omotosho B."/>
            <person name="O'neill K."/>
            <person name="Osman S."/>
            <person name="Parker S."/>
            <person name="Perrin D."/>
            <person name="Phunkhang P."/>
            <person name="Piqani B."/>
            <person name="Purcell S."/>
            <person name="Rachupka T."/>
            <person name="Ramasamy U."/>
            <person name="Rameau R."/>
            <person name="Ray V."/>
            <person name="Raymond C."/>
            <person name="Retta R."/>
            <person name="Richardson S."/>
            <person name="Rise C."/>
            <person name="Rodriguez J."/>
            <person name="Rogers J."/>
            <person name="Rogov P."/>
            <person name="Rutman M."/>
            <person name="Schupbach R."/>
            <person name="Seaman C."/>
            <person name="Settipalli S."/>
            <person name="Sharpe T."/>
            <person name="Sheridan J."/>
            <person name="Sherpa N."/>
            <person name="Shi J."/>
            <person name="Smirnov S."/>
            <person name="Smith C."/>
            <person name="Sougnez C."/>
            <person name="Spencer B."/>
            <person name="Stalker J."/>
            <person name="Stange-thomann N."/>
            <person name="Stavropoulos S."/>
            <person name="Stetson K."/>
            <person name="Stone C."/>
            <person name="Stone S."/>
            <person name="Stubbs M."/>
            <person name="Talamas J."/>
            <person name="Tchuinga P."/>
            <person name="Tenzing P."/>
            <person name="Tesfaye S."/>
            <person name="Theodore J."/>
            <person name="Thoulutsang Y."/>
            <person name="Topham K."/>
            <person name="Towey S."/>
            <person name="Tsamla T."/>
            <person name="Tsomo N."/>
            <person name="Vallee D."/>
            <person name="Vassiliev H."/>
            <person name="Venkataraman V."/>
            <person name="Vinson J."/>
            <person name="Vo A."/>
            <person name="Wade C."/>
            <person name="Wang S."/>
            <person name="Wangchuk T."/>
            <person name="Wangdi T."/>
            <person name="Whittaker C."/>
            <person name="Wilkinson J."/>
            <person name="Wu Y."/>
            <person name="Wyman D."/>
            <person name="Yadav S."/>
            <person name="Yang S."/>
            <person name="Yang X."/>
            <person name="Yeager S."/>
            <person name="Yee E."/>
            <person name="Young G."/>
            <person name="Zainoun J."/>
            <person name="Zembeck L."/>
            <person name="Zimmer A."/>
            <person name="Zody M."/>
            <person name="Lander E."/>
        </authorList>
    </citation>
    <scope>NUCLEOTIDE SEQUENCE [LARGE SCALE GENOMIC DNA]</scope>
</reference>
<evidence type="ECO:0000256" key="3">
    <source>
        <dbReference type="ARBA" id="ARBA00022670"/>
    </source>
</evidence>
<dbReference type="AlphaFoldDB" id="H2ZDD4"/>
<dbReference type="GO" id="GO:0005789">
    <property type="term" value="C:endoplasmic reticulum membrane"/>
    <property type="evidence" value="ECO:0007669"/>
    <property type="project" value="UniProtKB-SubCell"/>
</dbReference>
<keyword evidence="16" id="KW-1185">Reference proteome</keyword>
<organism evidence="15 16">
    <name type="scientific">Ciona savignyi</name>
    <name type="common">Pacific transparent sea squirt</name>
    <dbReference type="NCBI Taxonomy" id="51511"/>
    <lineage>
        <taxon>Eukaryota</taxon>
        <taxon>Metazoa</taxon>
        <taxon>Chordata</taxon>
        <taxon>Tunicata</taxon>
        <taxon>Ascidiacea</taxon>
        <taxon>Phlebobranchia</taxon>
        <taxon>Cionidae</taxon>
        <taxon>Ciona</taxon>
    </lineage>
</organism>
<evidence type="ECO:0000313" key="16">
    <source>
        <dbReference type="Proteomes" id="UP000007875"/>
    </source>
</evidence>
<comment type="catalytic activity">
    <reaction evidence="10">
        <text>Hydrolyzes the peptide bond -P2-(S-farnesyl or geranylgeranyl)C-P1'-P2'-P3'-COOH where P1' and P2' are amino acids with aliphatic sidechains and P3' is any C-terminal residue.</text>
        <dbReference type="EC" id="3.4.26.1"/>
    </reaction>
</comment>
<comment type="similarity">
    <text evidence="2">Belongs to the peptidase U48 family.</text>
</comment>
<dbReference type="FunCoup" id="H2ZDD4">
    <property type="interactions" value="446"/>
</dbReference>
<feature type="domain" description="CAAX prenyl protease 2/Lysostaphin resistance protein A-like" evidence="14">
    <location>
        <begin position="130"/>
        <end position="166"/>
    </location>
</feature>
<dbReference type="PANTHER" id="PTHR13046:SF0">
    <property type="entry name" value="CAAX PRENYL PROTEASE 2"/>
    <property type="match status" value="1"/>
</dbReference>
<evidence type="ECO:0000256" key="10">
    <source>
        <dbReference type="ARBA" id="ARBA00047280"/>
    </source>
</evidence>
<dbReference type="eggNOG" id="KOG4130">
    <property type="taxonomic scope" value="Eukaryota"/>
</dbReference>
<evidence type="ECO:0000256" key="4">
    <source>
        <dbReference type="ARBA" id="ARBA00022692"/>
    </source>
</evidence>
<dbReference type="EC" id="3.4.26.1" evidence="11"/>
<keyword evidence="4 13" id="KW-0812">Transmembrane</keyword>
<comment type="subcellular location">
    <subcellularLocation>
        <location evidence="1">Endoplasmic reticulum membrane</location>
        <topology evidence="1">Multi-pass membrane protein</topology>
    </subcellularLocation>
</comment>
<evidence type="ECO:0000256" key="9">
    <source>
        <dbReference type="ARBA" id="ARBA00032607"/>
    </source>
</evidence>
<dbReference type="GO" id="GO:0071586">
    <property type="term" value="P:CAAX-box protein processing"/>
    <property type="evidence" value="ECO:0007669"/>
    <property type="project" value="InterPro"/>
</dbReference>
<keyword evidence="3" id="KW-0645">Protease</keyword>
<feature type="transmembrane region" description="Helical" evidence="13">
    <location>
        <begin position="12"/>
        <end position="32"/>
    </location>
</feature>
<feature type="transmembrane region" description="Helical" evidence="13">
    <location>
        <begin position="52"/>
        <end position="70"/>
    </location>
</feature>
<evidence type="ECO:0000256" key="13">
    <source>
        <dbReference type="SAM" id="Phobius"/>
    </source>
</evidence>
<evidence type="ECO:0000313" key="15">
    <source>
        <dbReference type="Ensembl" id="ENSCSAVP00000015600.1"/>
    </source>
</evidence>
<dbReference type="GO" id="GO:0004222">
    <property type="term" value="F:metalloendopeptidase activity"/>
    <property type="evidence" value="ECO:0007669"/>
    <property type="project" value="InterPro"/>
</dbReference>
<dbReference type="Proteomes" id="UP000007875">
    <property type="component" value="Unassembled WGS sequence"/>
</dbReference>
<evidence type="ECO:0000256" key="5">
    <source>
        <dbReference type="ARBA" id="ARBA00022801"/>
    </source>
</evidence>
<dbReference type="Ensembl" id="ENSCSAVT00000015778.1">
    <property type="protein sequence ID" value="ENSCSAVP00000015600.1"/>
    <property type="gene ID" value="ENSCSAVG00000009164.1"/>
</dbReference>
<evidence type="ECO:0000259" key="14">
    <source>
        <dbReference type="Pfam" id="PF02517"/>
    </source>
</evidence>
<dbReference type="PANTHER" id="PTHR13046">
    <property type="entry name" value="PROTEASE U48 CAAX PRENYL PROTEASE RCE1"/>
    <property type="match status" value="1"/>
</dbReference>
<proteinExistence type="inferred from homology"/>
<dbReference type="InParanoid" id="H2ZDD4"/>
<evidence type="ECO:0000256" key="8">
    <source>
        <dbReference type="ARBA" id="ARBA00023136"/>
    </source>
</evidence>
<dbReference type="InterPro" id="IPR039731">
    <property type="entry name" value="Rce1"/>
</dbReference>
<keyword evidence="7 13" id="KW-1133">Transmembrane helix</keyword>
<evidence type="ECO:0000256" key="11">
    <source>
        <dbReference type="ARBA" id="ARBA00049729"/>
    </source>
</evidence>
<reference evidence="15" key="2">
    <citation type="submission" date="2025-08" db="UniProtKB">
        <authorList>
            <consortium name="Ensembl"/>
        </authorList>
    </citation>
    <scope>IDENTIFICATION</scope>
</reference>
<dbReference type="InterPro" id="IPR003675">
    <property type="entry name" value="Rce1/LyrA-like_dom"/>
</dbReference>
<dbReference type="Pfam" id="PF02517">
    <property type="entry name" value="Rce1-like"/>
    <property type="match status" value="1"/>
</dbReference>
<keyword evidence="8 13" id="KW-0472">Membrane</keyword>
<keyword evidence="6" id="KW-0256">Endoplasmic reticulum</keyword>
<name>H2ZDD4_CIOSA</name>
<evidence type="ECO:0000256" key="12">
    <source>
        <dbReference type="ARBA" id="ARBA00049763"/>
    </source>
</evidence>
<evidence type="ECO:0000256" key="6">
    <source>
        <dbReference type="ARBA" id="ARBA00022824"/>
    </source>
</evidence>
<protein>
    <recommendedName>
        <fullName evidence="12">CAAX prenyl protease 2</fullName>
        <ecNumber evidence="11">3.4.26.1</ecNumber>
    </recommendedName>
    <alternativeName>
        <fullName evidence="9">Farnesylated proteins-converting enzyme 2</fullName>
    </alternativeName>
</protein>
<evidence type="ECO:0000256" key="7">
    <source>
        <dbReference type="ARBA" id="ARBA00022989"/>
    </source>
</evidence>
<keyword evidence="5" id="KW-0378">Hydrolase</keyword>
<evidence type="ECO:0000256" key="1">
    <source>
        <dbReference type="ARBA" id="ARBA00004477"/>
    </source>
</evidence>
<sequence length="169" mass="18800">MLETICFKDVTTFQAIATCLSFATLYVGSLYVRSQCLPRDHPQTIKERFMRVTVVSLVACIVVYMSGSSHCASATSASILDWIGIRWSGLLAATVLPSLLILILFLGPMIMFVLDHGITSLTCYKITDIILWRNFFVAPFSEELVFRGCMMPLLIPSLGHVTAIFLAPW</sequence>
<evidence type="ECO:0000256" key="2">
    <source>
        <dbReference type="ARBA" id="ARBA00006897"/>
    </source>
</evidence>